<protein>
    <submittedName>
        <fullName evidence="4">C-type lectin domain-containing protein</fullName>
    </submittedName>
</protein>
<evidence type="ECO:0000313" key="2">
    <source>
        <dbReference type="EMBL" id="VDL78708.1"/>
    </source>
</evidence>
<dbReference type="EMBL" id="UYSL01021607">
    <property type="protein sequence ID" value="VDL78708.1"/>
    <property type="molecule type" value="Genomic_DNA"/>
</dbReference>
<dbReference type="PROSITE" id="PS50041">
    <property type="entry name" value="C_TYPE_LECTIN_2"/>
    <property type="match status" value="1"/>
</dbReference>
<dbReference type="STRING" id="27835.A0A0N4YEI7"/>
<dbReference type="Gene3D" id="3.10.100.10">
    <property type="entry name" value="Mannose-Binding Protein A, subunit A"/>
    <property type="match status" value="1"/>
</dbReference>
<name>A0A0N4YEI7_NIPBR</name>
<evidence type="ECO:0000313" key="3">
    <source>
        <dbReference type="Proteomes" id="UP000271162"/>
    </source>
</evidence>
<dbReference type="InterPro" id="IPR050111">
    <property type="entry name" value="C-type_lectin/snaclec_domain"/>
</dbReference>
<keyword evidence="3" id="KW-1185">Reference proteome</keyword>
<reference evidence="2 3" key="2">
    <citation type="submission" date="2018-11" db="EMBL/GenBank/DDBJ databases">
        <authorList>
            <consortium name="Pathogen Informatics"/>
        </authorList>
    </citation>
    <scope>NUCLEOTIDE SEQUENCE [LARGE SCALE GENOMIC DNA]</scope>
</reference>
<dbReference type="InterPro" id="IPR016187">
    <property type="entry name" value="CTDL_fold"/>
</dbReference>
<dbReference type="PANTHER" id="PTHR22803">
    <property type="entry name" value="MANNOSE, PHOSPHOLIPASE, LECTIN RECEPTOR RELATED"/>
    <property type="match status" value="1"/>
</dbReference>
<evidence type="ECO:0000313" key="4">
    <source>
        <dbReference type="WBParaSite" id="NBR_0001511301-mRNA-1"/>
    </source>
</evidence>
<dbReference type="Proteomes" id="UP000271162">
    <property type="component" value="Unassembled WGS sequence"/>
</dbReference>
<proteinExistence type="predicted"/>
<feature type="domain" description="C-type lectin" evidence="1">
    <location>
        <begin position="13"/>
        <end position="80"/>
    </location>
</feature>
<dbReference type="SUPFAM" id="SSF56436">
    <property type="entry name" value="C-type lectin-like"/>
    <property type="match status" value="1"/>
</dbReference>
<reference evidence="4" key="1">
    <citation type="submission" date="2017-02" db="UniProtKB">
        <authorList>
            <consortium name="WormBaseParasite"/>
        </authorList>
    </citation>
    <scope>IDENTIFICATION</scope>
</reference>
<gene>
    <name evidence="2" type="ORF">NBR_LOCUS15114</name>
</gene>
<dbReference type="WBParaSite" id="NBR_0001511301-mRNA-1">
    <property type="protein sequence ID" value="NBR_0001511301-mRNA-1"/>
    <property type="gene ID" value="NBR_0001511301"/>
</dbReference>
<dbReference type="InterPro" id="IPR016186">
    <property type="entry name" value="C-type_lectin-like/link_sf"/>
</dbReference>
<organism evidence="4">
    <name type="scientific">Nippostrongylus brasiliensis</name>
    <name type="common">Rat hookworm</name>
    <dbReference type="NCBI Taxonomy" id="27835"/>
    <lineage>
        <taxon>Eukaryota</taxon>
        <taxon>Metazoa</taxon>
        <taxon>Ecdysozoa</taxon>
        <taxon>Nematoda</taxon>
        <taxon>Chromadorea</taxon>
        <taxon>Rhabditida</taxon>
        <taxon>Rhabditina</taxon>
        <taxon>Rhabditomorpha</taxon>
        <taxon>Strongyloidea</taxon>
        <taxon>Heligmosomidae</taxon>
        <taxon>Nippostrongylus</taxon>
    </lineage>
</organism>
<sequence length="95" mass="10763">MGIEYKTEKQLTWIGLTKPNYPVNSTWAWTDGSTVDYLMWAAGKPDDVTGTQNCAQMYTDSLDKNADKDTDFRKWNDAVCATTMRAYVCKQAALH</sequence>
<dbReference type="Pfam" id="PF00059">
    <property type="entry name" value="Lectin_C"/>
    <property type="match status" value="1"/>
</dbReference>
<dbReference type="AlphaFoldDB" id="A0A0N4YEI7"/>
<accession>A0A0N4YEI7</accession>
<evidence type="ECO:0000259" key="1">
    <source>
        <dbReference type="PROSITE" id="PS50041"/>
    </source>
</evidence>
<dbReference type="InterPro" id="IPR001304">
    <property type="entry name" value="C-type_lectin-like"/>
</dbReference>
<dbReference type="OMA" id="CVEIAQD"/>